<evidence type="ECO:0000256" key="1">
    <source>
        <dbReference type="ARBA" id="ARBA00006914"/>
    </source>
</evidence>
<evidence type="ECO:0000313" key="6">
    <source>
        <dbReference type="Proteomes" id="UP000748756"/>
    </source>
</evidence>
<dbReference type="GO" id="GO:0016887">
    <property type="term" value="F:ATP hydrolysis activity"/>
    <property type="evidence" value="ECO:0007669"/>
    <property type="project" value="InterPro"/>
</dbReference>
<evidence type="ECO:0000256" key="3">
    <source>
        <dbReference type="ARBA" id="ARBA00022840"/>
    </source>
</evidence>
<evidence type="ECO:0000313" key="5">
    <source>
        <dbReference type="EMBL" id="KAF9137259.1"/>
    </source>
</evidence>
<dbReference type="PANTHER" id="PTHR23077:SF171">
    <property type="entry name" value="NUCLEAR VALOSIN-CONTAINING PROTEIN-LIKE"/>
    <property type="match status" value="1"/>
</dbReference>
<feature type="domain" description="AAA+ ATPase" evidence="4">
    <location>
        <begin position="528"/>
        <end position="672"/>
    </location>
</feature>
<dbReference type="Pfam" id="PF17862">
    <property type="entry name" value="AAA_lid_3"/>
    <property type="match status" value="1"/>
</dbReference>
<dbReference type="InterPro" id="IPR027417">
    <property type="entry name" value="P-loop_NTPase"/>
</dbReference>
<reference evidence="5" key="1">
    <citation type="journal article" date="2020" name="Fungal Divers.">
        <title>Resolving the Mortierellaceae phylogeny through synthesis of multi-gene phylogenetics and phylogenomics.</title>
        <authorList>
            <person name="Vandepol N."/>
            <person name="Liber J."/>
            <person name="Desiro A."/>
            <person name="Na H."/>
            <person name="Kennedy M."/>
            <person name="Barry K."/>
            <person name="Grigoriev I.V."/>
            <person name="Miller A.N."/>
            <person name="O'Donnell K."/>
            <person name="Stajich J.E."/>
            <person name="Bonito G."/>
        </authorList>
    </citation>
    <scope>NUCLEOTIDE SEQUENCE</scope>
    <source>
        <strain evidence="5">NRRL 6426</strain>
    </source>
</reference>
<dbReference type="Proteomes" id="UP000748756">
    <property type="component" value="Unassembled WGS sequence"/>
</dbReference>
<keyword evidence="3" id="KW-0067">ATP-binding</keyword>
<dbReference type="Gene3D" id="3.40.50.300">
    <property type="entry name" value="P-loop containing nucleotide triphosphate hydrolases"/>
    <property type="match status" value="2"/>
</dbReference>
<dbReference type="Gene3D" id="1.10.8.60">
    <property type="match status" value="2"/>
</dbReference>
<dbReference type="OrthoDB" id="5421at2759"/>
<dbReference type="PROSITE" id="PS00674">
    <property type="entry name" value="AAA"/>
    <property type="match status" value="1"/>
</dbReference>
<keyword evidence="6" id="KW-1185">Reference proteome</keyword>
<evidence type="ECO:0000259" key="4">
    <source>
        <dbReference type="SMART" id="SM00382"/>
    </source>
</evidence>
<dbReference type="Pfam" id="PF00004">
    <property type="entry name" value="AAA"/>
    <property type="match status" value="2"/>
</dbReference>
<comment type="similarity">
    <text evidence="1">Belongs to the AAA ATPase family.</text>
</comment>
<comment type="caution">
    <text evidence="5">The sequence shown here is derived from an EMBL/GenBank/DDBJ whole genome shotgun (WGS) entry which is preliminary data.</text>
</comment>
<feature type="domain" description="AAA+ ATPase" evidence="4">
    <location>
        <begin position="253"/>
        <end position="398"/>
    </location>
</feature>
<organism evidence="5 6">
    <name type="scientific">Linnemannia schmuckeri</name>
    <dbReference type="NCBI Taxonomy" id="64567"/>
    <lineage>
        <taxon>Eukaryota</taxon>
        <taxon>Fungi</taxon>
        <taxon>Fungi incertae sedis</taxon>
        <taxon>Mucoromycota</taxon>
        <taxon>Mortierellomycotina</taxon>
        <taxon>Mortierellomycetes</taxon>
        <taxon>Mortierellales</taxon>
        <taxon>Mortierellaceae</taxon>
        <taxon>Linnemannia</taxon>
    </lineage>
</organism>
<keyword evidence="2" id="KW-0547">Nucleotide-binding</keyword>
<dbReference type="SUPFAM" id="SSF52540">
    <property type="entry name" value="P-loop containing nucleoside triphosphate hydrolases"/>
    <property type="match status" value="2"/>
</dbReference>
<sequence>MDLIIIRHEVPAQGEKGDIRQAVHDGCWVHPTTLNELRVPALGLVAVQHPLLFDGATTFQQCLPLKSIPQGSIRLSRWTVSHIPQDLGCIRVEGVHVDVPLAKVTKLEVVPVSFGSHSAVDSLSGWIRTTSATNTELIPQGKRSRQWVSKLLEQTLRNQVVSVGSVFPAKVKGQQRFFKVKEVQFTQETEQIQANRGVMVKESIVEIAQGSPVCTNKRQTTLGGMDDLVKEICHFIAESFSRVDAYMRLGIPNKKAVVVSGVAGSGKKTVITACCRKMKLREFPLSLARALSNTEIMESDQAAALSHVRAVFDIALQSAPSAVVLQDLDIIAKDRGVDSQLQSSAVSILTKEIERARQAKDVFVFGVTRSRSKLPDIFAKQELFQHEFQIPIPVKAQRQHILESLIEGVEGKMRVTPEMTHRAAQMTSGYVAKDLRNVYRSALLHSLRDQISKNDTGRQDALGSAKWEDFAYAIETSKPSQQIEFESVGSQRPQGVFGGYSDLKRRVHQAINWPVTNPETFKRIGVRPPMGLLLYGPSGCGKTMLVQTLASESNMNFIPIKGPEIFSKYLGETEATLRRLFAMARQIAPCILFFDEMDSIGAKRGWGGDDDSSAGTNGVNERVLSTLLNEMDGVEERTGVFVVGCTNQPRAIDDALLRPGRLDQLVYVGYPSLKDREDIIATIGKRIPLPKDQESRQLLAKKTVGFSPADLDALFREAAILSLRKSIDADSVTMGDIEVAIQKMALSVQDRIDKRILEEGGSLENDVLVPNLYREFQQDR</sequence>
<dbReference type="PANTHER" id="PTHR23077">
    <property type="entry name" value="AAA-FAMILY ATPASE"/>
    <property type="match status" value="1"/>
</dbReference>
<dbReference type="AlphaFoldDB" id="A0A9P5RNB8"/>
<accession>A0A9P5RNB8</accession>
<evidence type="ECO:0000256" key="2">
    <source>
        <dbReference type="ARBA" id="ARBA00022741"/>
    </source>
</evidence>
<dbReference type="InterPro" id="IPR041569">
    <property type="entry name" value="AAA_lid_3"/>
</dbReference>
<dbReference type="InterPro" id="IPR003593">
    <property type="entry name" value="AAA+_ATPase"/>
</dbReference>
<dbReference type="FunFam" id="3.40.50.300:FF:000661">
    <property type="entry name" value="calmodulin-interacting protein 111 isoform X1"/>
    <property type="match status" value="1"/>
</dbReference>
<dbReference type="GO" id="GO:0005524">
    <property type="term" value="F:ATP binding"/>
    <property type="evidence" value="ECO:0007669"/>
    <property type="project" value="UniProtKB-KW"/>
</dbReference>
<dbReference type="InterPro" id="IPR003960">
    <property type="entry name" value="ATPase_AAA_CS"/>
</dbReference>
<gene>
    <name evidence="5" type="ORF">BG015_002780</name>
</gene>
<name>A0A9P5RNB8_9FUNG</name>
<dbReference type="EMBL" id="JAAAUQ010001577">
    <property type="protein sequence ID" value="KAF9137259.1"/>
    <property type="molecule type" value="Genomic_DNA"/>
</dbReference>
<dbReference type="InterPro" id="IPR003959">
    <property type="entry name" value="ATPase_AAA_core"/>
</dbReference>
<dbReference type="SMART" id="SM00382">
    <property type="entry name" value="AAA"/>
    <property type="match status" value="2"/>
</dbReference>
<protein>
    <recommendedName>
        <fullName evidence="4">AAA+ ATPase domain-containing protein</fullName>
    </recommendedName>
</protein>
<proteinExistence type="inferred from homology"/>
<dbReference type="InterPro" id="IPR050168">
    <property type="entry name" value="AAA_ATPase_domain"/>
</dbReference>